<dbReference type="HOGENOM" id="CLU_075053_0_2_6"/>
<dbReference type="InterPro" id="IPR012318">
    <property type="entry name" value="HTH_CRP"/>
</dbReference>
<accession>A4BVA2</accession>
<dbReference type="Pfam" id="PF00027">
    <property type="entry name" value="cNMP_binding"/>
    <property type="match status" value="1"/>
</dbReference>
<dbReference type="InterPro" id="IPR036388">
    <property type="entry name" value="WH-like_DNA-bd_sf"/>
</dbReference>
<evidence type="ECO:0000259" key="4">
    <source>
        <dbReference type="PROSITE" id="PS51063"/>
    </source>
</evidence>
<dbReference type="eggNOG" id="COG0664">
    <property type="taxonomic scope" value="Bacteria"/>
</dbReference>
<keyword evidence="3" id="KW-0804">Transcription</keyword>
<dbReference type="InterPro" id="IPR036390">
    <property type="entry name" value="WH_DNA-bd_sf"/>
</dbReference>
<keyword evidence="1" id="KW-0805">Transcription regulation</keyword>
<evidence type="ECO:0000256" key="1">
    <source>
        <dbReference type="ARBA" id="ARBA00023015"/>
    </source>
</evidence>
<dbReference type="AlphaFoldDB" id="A4BVA2"/>
<dbReference type="FunFam" id="1.10.10.10:FF:000028">
    <property type="entry name" value="Fumarate/nitrate reduction transcriptional regulator Fnr"/>
    <property type="match status" value="1"/>
</dbReference>
<proteinExistence type="predicted"/>
<dbReference type="Pfam" id="PF13545">
    <property type="entry name" value="HTH_Crp_2"/>
    <property type="match status" value="1"/>
</dbReference>
<gene>
    <name evidence="5" type="ORF">NB231_06840</name>
</gene>
<comment type="caution">
    <text evidence="5">The sequence shown here is derived from an EMBL/GenBank/DDBJ whole genome shotgun (WGS) entry which is preliminary data.</text>
</comment>
<dbReference type="PROSITE" id="PS51063">
    <property type="entry name" value="HTH_CRP_2"/>
    <property type="match status" value="1"/>
</dbReference>
<evidence type="ECO:0000256" key="3">
    <source>
        <dbReference type="ARBA" id="ARBA00023163"/>
    </source>
</evidence>
<dbReference type="Proteomes" id="UP000003374">
    <property type="component" value="Unassembled WGS sequence"/>
</dbReference>
<dbReference type="SMART" id="SM00100">
    <property type="entry name" value="cNMP"/>
    <property type="match status" value="1"/>
</dbReference>
<dbReference type="InterPro" id="IPR000595">
    <property type="entry name" value="cNMP-bd_dom"/>
</dbReference>
<dbReference type="InterPro" id="IPR018490">
    <property type="entry name" value="cNMP-bd_dom_sf"/>
</dbReference>
<dbReference type="InterPro" id="IPR050397">
    <property type="entry name" value="Env_Response_Regulators"/>
</dbReference>
<feature type="domain" description="HTH crp-type" evidence="4">
    <location>
        <begin position="132"/>
        <end position="205"/>
    </location>
</feature>
<dbReference type="PANTHER" id="PTHR24567:SF75">
    <property type="entry name" value="FUMARATE AND NITRATE REDUCTION REGULATORY PROTEIN"/>
    <property type="match status" value="1"/>
</dbReference>
<dbReference type="SUPFAM" id="SSF46785">
    <property type="entry name" value="Winged helix' DNA-binding domain"/>
    <property type="match status" value="1"/>
</dbReference>
<dbReference type="EMBL" id="AAOF01000024">
    <property type="protein sequence ID" value="EAR20369.1"/>
    <property type="molecule type" value="Genomic_DNA"/>
</dbReference>
<organism evidence="5 6">
    <name type="scientific">Nitrococcus mobilis Nb-231</name>
    <dbReference type="NCBI Taxonomy" id="314278"/>
    <lineage>
        <taxon>Bacteria</taxon>
        <taxon>Pseudomonadati</taxon>
        <taxon>Pseudomonadota</taxon>
        <taxon>Gammaproteobacteria</taxon>
        <taxon>Chromatiales</taxon>
        <taxon>Ectothiorhodospiraceae</taxon>
        <taxon>Nitrococcus</taxon>
    </lineage>
</organism>
<dbReference type="SUPFAM" id="SSF51206">
    <property type="entry name" value="cAMP-binding domain-like"/>
    <property type="match status" value="1"/>
</dbReference>
<dbReference type="Gene3D" id="2.60.120.10">
    <property type="entry name" value="Jelly Rolls"/>
    <property type="match status" value="1"/>
</dbReference>
<sequence>MLSPEDIDALDRIVRRRRPLTKRGVLYRAGERFGAIYAVRSGSLKRVSLTEDGEEQITAFHLPGELLGLDAITFDRYPCTAVALETTSVCEIPFAQLEDLATEVPGLQRQLLRIMSREIFNEQEMLRTLARRTAEQRLAILLLSLSERFARRSLSSTRFRLPMLRHDLSNYLGLASETTSRLFRRFVEQRRIVVSGCEVELIDIHALRSLAGSGSEEGGRDQHATGGA</sequence>
<dbReference type="NCBIfam" id="NF008365">
    <property type="entry name" value="PRK11161.1"/>
    <property type="match status" value="1"/>
</dbReference>
<dbReference type="GO" id="GO:0005829">
    <property type="term" value="C:cytosol"/>
    <property type="evidence" value="ECO:0007669"/>
    <property type="project" value="TreeGrafter"/>
</dbReference>
<dbReference type="CDD" id="cd00038">
    <property type="entry name" value="CAP_ED"/>
    <property type="match status" value="1"/>
</dbReference>
<dbReference type="GO" id="GO:0003677">
    <property type="term" value="F:DNA binding"/>
    <property type="evidence" value="ECO:0007669"/>
    <property type="project" value="UniProtKB-KW"/>
</dbReference>
<dbReference type="PRINTS" id="PR00034">
    <property type="entry name" value="HTHCRP"/>
</dbReference>
<name>A4BVA2_9GAMM</name>
<dbReference type="GO" id="GO:0003700">
    <property type="term" value="F:DNA-binding transcription factor activity"/>
    <property type="evidence" value="ECO:0007669"/>
    <property type="project" value="TreeGrafter"/>
</dbReference>
<evidence type="ECO:0000313" key="6">
    <source>
        <dbReference type="Proteomes" id="UP000003374"/>
    </source>
</evidence>
<keyword evidence="2" id="KW-0238">DNA-binding</keyword>
<dbReference type="Gene3D" id="1.10.10.10">
    <property type="entry name" value="Winged helix-like DNA-binding domain superfamily/Winged helix DNA-binding domain"/>
    <property type="match status" value="1"/>
</dbReference>
<evidence type="ECO:0000313" key="5">
    <source>
        <dbReference type="EMBL" id="EAR20369.1"/>
    </source>
</evidence>
<dbReference type="STRING" id="314278.NB231_06840"/>
<protein>
    <submittedName>
        <fullName evidence="5">Transcriptional regulator Anr</fullName>
    </submittedName>
</protein>
<dbReference type="InterPro" id="IPR014710">
    <property type="entry name" value="RmlC-like_jellyroll"/>
</dbReference>
<dbReference type="SMART" id="SM00419">
    <property type="entry name" value="HTH_CRP"/>
    <property type="match status" value="1"/>
</dbReference>
<reference evidence="5 6" key="1">
    <citation type="submission" date="2006-02" db="EMBL/GenBank/DDBJ databases">
        <authorList>
            <person name="Waterbury J."/>
            <person name="Ferriera S."/>
            <person name="Johnson J."/>
            <person name="Kravitz S."/>
            <person name="Halpern A."/>
            <person name="Remington K."/>
            <person name="Beeson K."/>
            <person name="Tran B."/>
            <person name="Rogers Y.-H."/>
            <person name="Friedman R."/>
            <person name="Venter J.C."/>
        </authorList>
    </citation>
    <scope>NUCLEOTIDE SEQUENCE [LARGE SCALE GENOMIC DNA]</scope>
    <source>
        <strain evidence="5 6">Nb-231</strain>
    </source>
</reference>
<keyword evidence="6" id="KW-1185">Reference proteome</keyword>
<dbReference type="PANTHER" id="PTHR24567">
    <property type="entry name" value="CRP FAMILY TRANSCRIPTIONAL REGULATORY PROTEIN"/>
    <property type="match status" value="1"/>
</dbReference>
<evidence type="ECO:0000256" key="2">
    <source>
        <dbReference type="ARBA" id="ARBA00023125"/>
    </source>
</evidence>